<proteinExistence type="inferred from homology"/>
<organism evidence="3">
    <name type="scientific">Jonesiaceae bacterium BS-20</name>
    <dbReference type="NCBI Taxonomy" id="3120821"/>
    <lineage>
        <taxon>Bacteria</taxon>
        <taxon>Bacillati</taxon>
        <taxon>Actinomycetota</taxon>
        <taxon>Actinomycetes</taxon>
        <taxon>Micrococcales</taxon>
        <taxon>Jonesiaceae</taxon>
    </lineage>
</organism>
<dbReference type="Gene3D" id="3.30.479.30">
    <property type="entry name" value="Band 7 domain"/>
    <property type="match status" value="1"/>
</dbReference>
<reference evidence="3" key="1">
    <citation type="submission" date="2024-02" db="EMBL/GenBank/DDBJ databases">
        <title>Tomenella chthoni gen. nov. sp. nov., a member of the family Jonesiaceae isolated from bat guano.</title>
        <authorList>
            <person name="Miller S.L."/>
            <person name="King J."/>
            <person name="Sankaranarayanan K."/>
            <person name="Lawson P.A."/>
        </authorList>
    </citation>
    <scope>NUCLEOTIDE SEQUENCE</scope>
    <source>
        <strain evidence="3">BS-20</strain>
    </source>
</reference>
<dbReference type="AlphaFoldDB" id="A0AAU7DTG7"/>
<dbReference type="InterPro" id="IPR036013">
    <property type="entry name" value="Band_7/SPFH_dom_sf"/>
</dbReference>
<gene>
    <name evidence="3" type="ORF">V5R04_09850</name>
</gene>
<evidence type="ECO:0000259" key="2">
    <source>
        <dbReference type="SMART" id="SM00244"/>
    </source>
</evidence>
<dbReference type="PANTHER" id="PTHR10264:SF83">
    <property type="entry name" value="BLL5629 PROTEIN"/>
    <property type="match status" value="1"/>
</dbReference>
<dbReference type="CDD" id="cd13438">
    <property type="entry name" value="SPFH_eoslipins_u2"/>
    <property type="match status" value="1"/>
</dbReference>
<dbReference type="InterPro" id="IPR043202">
    <property type="entry name" value="Band-7_stomatin-like"/>
</dbReference>
<protein>
    <submittedName>
        <fullName evidence="3">Slipin family protein</fullName>
    </submittedName>
</protein>
<dbReference type="PANTHER" id="PTHR10264">
    <property type="entry name" value="BAND 7 PROTEIN-RELATED"/>
    <property type="match status" value="1"/>
</dbReference>
<evidence type="ECO:0000313" key="3">
    <source>
        <dbReference type="EMBL" id="XBH20538.1"/>
    </source>
</evidence>
<evidence type="ECO:0000256" key="1">
    <source>
        <dbReference type="ARBA" id="ARBA00008164"/>
    </source>
</evidence>
<dbReference type="PRINTS" id="PR00721">
    <property type="entry name" value="STOMATIN"/>
</dbReference>
<name>A0AAU7DTG7_9MICO</name>
<dbReference type="EMBL" id="CP146203">
    <property type="protein sequence ID" value="XBH20538.1"/>
    <property type="molecule type" value="Genomic_DNA"/>
</dbReference>
<dbReference type="SUPFAM" id="SSF117892">
    <property type="entry name" value="Band 7/SPFH domain"/>
    <property type="match status" value="1"/>
</dbReference>
<feature type="domain" description="Band 7" evidence="2">
    <location>
        <begin position="1"/>
        <end position="161"/>
    </location>
</feature>
<dbReference type="InterPro" id="IPR001107">
    <property type="entry name" value="Band_7"/>
</dbReference>
<dbReference type="SMART" id="SM00244">
    <property type="entry name" value="PHB"/>
    <property type="match status" value="1"/>
</dbReference>
<comment type="similarity">
    <text evidence="1">Belongs to the band 7/mec-2 family.</text>
</comment>
<dbReference type="Pfam" id="PF01145">
    <property type="entry name" value="Band_7"/>
    <property type="match status" value="1"/>
</dbReference>
<dbReference type="GO" id="GO:0005886">
    <property type="term" value="C:plasma membrane"/>
    <property type="evidence" value="ECO:0007669"/>
    <property type="project" value="InterPro"/>
</dbReference>
<sequence length="219" mass="23878">MAKIYVQDNERAVLFLKGEAPRVLQPGAHSYSKKAGRLEVIDLRPTLLRVAGQETLTLDGVGIKCGATVTYKVIDPIAWCTATSEDSGAHEFLYLDSQLAMRDIIGKVSATDLLASRSQISKDFQELLTPNQATYGIELVSAQIRDIAFPGELRSQFAQVALAKQESAAALERARGEQATLRSLANAARQLESNPNLRQLRALMALERGNGQLIIKADD</sequence>
<dbReference type="InterPro" id="IPR001972">
    <property type="entry name" value="Stomatin_HflK_fam"/>
</dbReference>
<accession>A0AAU7DTG7</accession>